<dbReference type="Gene3D" id="3.20.20.140">
    <property type="entry name" value="Metal-dependent hydrolases"/>
    <property type="match status" value="1"/>
</dbReference>
<dbReference type="RefSeq" id="WP_006807960.1">
    <property type="nucleotide sequence ID" value="NZ_ADAD01000160.1"/>
</dbReference>
<sequence length="252" mass="29035">MKIIDTHTHIYDERFEEDFDIIMKNIEEQMEGIVSIGFDLESSKKSIDLANKYSFVHAVIGVHPVDIKKLNDEAEKELEKLALTEKKVVAIGEIGLDYHWMEDPEEVQKEGFRKQIELARRVKLPIVIHTREALQDTLDILKEYKNVGGILHCYPGSYEAAKPFLDRYYIGVGGTVTFKNNRKTKELVKKLSLEKIVLETDCPYLTPVPFRGKRNEPGYTKYVAEEIARIKEISVEEVINITTENAKKIYGM</sequence>
<keyword evidence="5" id="KW-1185">Reference proteome</keyword>
<dbReference type="NCBIfam" id="TIGR00010">
    <property type="entry name" value="YchF/TatD family DNA exonuclease"/>
    <property type="match status" value="1"/>
</dbReference>
<name>D0GNB2_9FUSO</name>
<feature type="binding site" evidence="3">
    <location>
        <position position="201"/>
    </location>
    <ligand>
        <name>a divalent metal cation</name>
        <dbReference type="ChEBI" id="CHEBI:60240"/>
        <label>1</label>
    </ligand>
</feature>
<organism evidence="4 5">
    <name type="scientific">Pseudoleptotrichia goodfellowii F0264</name>
    <dbReference type="NCBI Taxonomy" id="596323"/>
    <lineage>
        <taxon>Bacteria</taxon>
        <taxon>Fusobacteriati</taxon>
        <taxon>Fusobacteriota</taxon>
        <taxon>Fusobacteriia</taxon>
        <taxon>Fusobacteriales</taxon>
        <taxon>Leptotrichiaceae</taxon>
        <taxon>Pseudoleptotrichia</taxon>
    </lineage>
</organism>
<dbReference type="GO" id="GO:0016788">
    <property type="term" value="F:hydrolase activity, acting on ester bonds"/>
    <property type="evidence" value="ECO:0007669"/>
    <property type="project" value="InterPro"/>
</dbReference>
<dbReference type="EMBL" id="ADAD01000160">
    <property type="protein sequence ID" value="EEY34468.1"/>
    <property type="molecule type" value="Genomic_DNA"/>
</dbReference>
<evidence type="ECO:0000256" key="3">
    <source>
        <dbReference type="PIRSR" id="PIRSR005902-1"/>
    </source>
</evidence>
<dbReference type="PROSITE" id="PS01091">
    <property type="entry name" value="TATD_3"/>
    <property type="match status" value="1"/>
</dbReference>
<gene>
    <name evidence="4" type="ORF">HMPREF0554_1905</name>
</gene>
<evidence type="ECO:0000313" key="5">
    <source>
        <dbReference type="Proteomes" id="UP000004226"/>
    </source>
</evidence>
<comment type="caution">
    <text evidence="4">The sequence shown here is derived from an EMBL/GenBank/DDBJ whole genome shotgun (WGS) entry which is preliminary data.</text>
</comment>
<evidence type="ECO:0000256" key="2">
    <source>
        <dbReference type="ARBA" id="ARBA00022801"/>
    </source>
</evidence>
<dbReference type="InterPro" id="IPR015991">
    <property type="entry name" value="TatD/YcfH-like"/>
</dbReference>
<dbReference type="FunFam" id="3.20.20.140:FF:000005">
    <property type="entry name" value="TatD family hydrolase"/>
    <property type="match status" value="1"/>
</dbReference>
<protein>
    <submittedName>
        <fullName evidence="4">Hydrolase, TatD family</fullName>
    </submittedName>
</protein>
<dbReference type="Pfam" id="PF01026">
    <property type="entry name" value="TatD_DNase"/>
    <property type="match status" value="1"/>
</dbReference>
<keyword evidence="2 4" id="KW-0378">Hydrolase</keyword>
<dbReference type="Proteomes" id="UP000004226">
    <property type="component" value="Unassembled WGS sequence"/>
</dbReference>
<dbReference type="CDD" id="cd01310">
    <property type="entry name" value="TatD_DNAse"/>
    <property type="match status" value="1"/>
</dbReference>
<dbReference type="PIRSF" id="PIRSF005902">
    <property type="entry name" value="DNase_TatD"/>
    <property type="match status" value="1"/>
</dbReference>
<dbReference type="InterPro" id="IPR001130">
    <property type="entry name" value="TatD-like"/>
</dbReference>
<dbReference type="InterPro" id="IPR018228">
    <property type="entry name" value="DNase_TatD-rel_CS"/>
</dbReference>
<dbReference type="GO" id="GO:0005829">
    <property type="term" value="C:cytosol"/>
    <property type="evidence" value="ECO:0007669"/>
    <property type="project" value="TreeGrafter"/>
</dbReference>
<feature type="binding site" evidence="3">
    <location>
        <position position="152"/>
    </location>
    <ligand>
        <name>a divalent metal cation</name>
        <dbReference type="ChEBI" id="CHEBI:60240"/>
        <label>2</label>
    </ligand>
</feature>
<feature type="binding site" evidence="3">
    <location>
        <position position="93"/>
    </location>
    <ligand>
        <name>a divalent metal cation</name>
        <dbReference type="ChEBI" id="CHEBI:60240"/>
        <label>1</label>
    </ligand>
</feature>
<dbReference type="GO" id="GO:0046872">
    <property type="term" value="F:metal ion binding"/>
    <property type="evidence" value="ECO:0007669"/>
    <property type="project" value="UniProtKB-KW"/>
</dbReference>
<dbReference type="GO" id="GO:0004536">
    <property type="term" value="F:DNA nuclease activity"/>
    <property type="evidence" value="ECO:0007669"/>
    <property type="project" value="InterPro"/>
</dbReference>
<accession>D0GNB2</accession>
<dbReference type="eggNOG" id="COG0084">
    <property type="taxonomic scope" value="Bacteria"/>
</dbReference>
<evidence type="ECO:0000256" key="1">
    <source>
        <dbReference type="ARBA" id="ARBA00022723"/>
    </source>
</evidence>
<keyword evidence="1 3" id="KW-0479">Metal-binding</keyword>
<dbReference type="AlphaFoldDB" id="D0GNB2"/>
<reference evidence="4 5" key="1">
    <citation type="submission" date="2009-10" db="EMBL/GenBank/DDBJ databases">
        <authorList>
            <person name="Harkins D.M."/>
            <person name="Madupu R."/>
            <person name="Durkin A.S."/>
            <person name="Torralba M."/>
            <person name="Methe B."/>
            <person name="Sutton G.G."/>
            <person name="Strausberg R.L."/>
            <person name="Nelson K.E."/>
        </authorList>
    </citation>
    <scope>NUCLEOTIDE SEQUENCE [LARGE SCALE GENOMIC DNA]</scope>
    <source>
        <strain evidence="4 5">F0264</strain>
    </source>
</reference>
<dbReference type="SUPFAM" id="SSF51556">
    <property type="entry name" value="Metallo-dependent hydrolases"/>
    <property type="match status" value="1"/>
</dbReference>
<feature type="binding site" evidence="3">
    <location>
        <position position="7"/>
    </location>
    <ligand>
        <name>a divalent metal cation</name>
        <dbReference type="ChEBI" id="CHEBI:60240"/>
        <label>1</label>
    </ligand>
</feature>
<dbReference type="PANTHER" id="PTHR46124:SF2">
    <property type="entry name" value="D-AMINOACYL-TRNA DEACYLASE"/>
    <property type="match status" value="1"/>
</dbReference>
<feature type="binding site" evidence="3">
    <location>
        <position position="129"/>
    </location>
    <ligand>
        <name>a divalent metal cation</name>
        <dbReference type="ChEBI" id="CHEBI:60240"/>
        <label>2</label>
    </ligand>
</feature>
<feature type="binding site" evidence="3">
    <location>
        <position position="9"/>
    </location>
    <ligand>
        <name>a divalent metal cation</name>
        <dbReference type="ChEBI" id="CHEBI:60240"/>
        <label>1</label>
    </ligand>
</feature>
<dbReference type="PANTHER" id="PTHR46124">
    <property type="entry name" value="D-AMINOACYL-TRNA DEACYLASE"/>
    <property type="match status" value="1"/>
</dbReference>
<evidence type="ECO:0000313" key="4">
    <source>
        <dbReference type="EMBL" id="EEY34468.1"/>
    </source>
</evidence>
<dbReference type="InterPro" id="IPR032466">
    <property type="entry name" value="Metal_Hydrolase"/>
</dbReference>
<proteinExistence type="predicted"/>